<keyword evidence="2" id="KW-0812">Transmembrane</keyword>
<accession>A0A2G3DZW0</accession>
<gene>
    <name evidence="3" type="ORF">CSX01_00230</name>
</gene>
<reference evidence="3 4" key="1">
    <citation type="submission" date="2017-10" db="EMBL/GenBank/DDBJ databases">
        <title>Resolving the taxonomy of Roseburia spp., Eubacterium rectale and Agathobacter spp. through phylogenomic analysis.</title>
        <authorList>
            <person name="Sheridan P.O."/>
            <person name="Walker A.W."/>
            <person name="Duncan S.H."/>
            <person name="Scott K.P."/>
            <person name="Toole P.W.O."/>
            <person name="Luis P."/>
            <person name="Flint H.J."/>
        </authorList>
    </citation>
    <scope>NUCLEOTIDE SEQUENCE [LARGE SCALE GENOMIC DNA]</scope>
    <source>
        <strain evidence="3 4">JK626</strain>
    </source>
</reference>
<protein>
    <recommendedName>
        <fullName evidence="5">SAF domain-containing protein</fullName>
    </recommendedName>
</protein>
<feature type="compositionally biased region" description="Basic and acidic residues" evidence="1">
    <location>
        <begin position="1"/>
        <end position="15"/>
    </location>
</feature>
<dbReference type="CDD" id="cd11614">
    <property type="entry name" value="SAF_CpaB_FlgA_like"/>
    <property type="match status" value="1"/>
</dbReference>
<evidence type="ECO:0000256" key="1">
    <source>
        <dbReference type="SAM" id="MobiDB-lite"/>
    </source>
</evidence>
<evidence type="ECO:0000313" key="3">
    <source>
        <dbReference type="EMBL" id="PHU36534.1"/>
    </source>
</evidence>
<dbReference type="EMBL" id="PDYF01000002">
    <property type="protein sequence ID" value="PHU36534.1"/>
    <property type="molecule type" value="Genomic_DNA"/>
</dbReference>
<name>A0A2G3DZW0_9FIRM</name>
<feature type="region of interest" description="Disordered" evidence="1">
    <location>
        <begin position="1"/>
        <end position="21"/>
    </location>
</feature>
<sequence length="236" mass="26194">MFEKKVNVKEAPKQGKKEKKEKRQLKAPGIVKIVLVPLLITVVLVAAIYLVMDKMTERETLLKNVVVASQDIRVNAYITPDEVDQYFDVIQVDGNAVAENAYTSLKDLKEKGFYTNIPIGNGQIVYSGNIKPTDARLDKYKSGYEITSIAVSNFDKGVNGKLREGAIIDVYAVDPATDELTLYVEDVYVAGAFDSSGNELTTEEGVAQSFTVYVKAAEIENMNHAINYGEIHIYQK</sequence>
<evidence type="ECO:0000256" key="2">
    <source>
        <dbReference type="SAM" id="Phobius"/>
    </source>
</evidence>
<evidence type="ECO:0000313" key="4">
    <source>
        <dbReference type="Proteomes" id="UP000225889"/>
    </source>
</evidence>
<organism evidence="3 4">
    <name type="scientific">Pseudobutyrivibrio ruminis</name>
    <dbReference type="NCBI Taxonomy" id="46206"/>
    <lineage>
        <taxon>Bacteria</taxon>
        <taxon>Bacillati</taxon>
        <taxon>Bacillota</taxon>
        <taxon>Clostridia</taxon>
        <taxon>Lachnospirales</taxon>
        <taxon>Lachnospiraceae</taxon>
        <taxon>Pseudobutyrivibrio</taxon>
    </lineage>
</organism>
<dbReference type="RefSeq" id="WP_099391003.1">
    <property type="nucleotide sequence ID" value="NZ_PDYF01000002.1"/>
</dbReference>
<comment type="caution">
    <text evidence="3">The sequence shown here is derived from an EMBL/GenBank/DDBJ whole genome shotgun (WGS) entry which is preliminary data.</text>
</comment>
<dbReference type="AlphaFoldDB" id="A0A2G3DZW0"/>
<evidence type="ECO:0008006" key="5">
    <source>
        <dbReference type="Google" id="ProtNLM"/>
    </source>
</evidence>
<keyword evidence="2" id="KW-1133">Transmembrane helix</keyword>
<feature type="transmembrane region" description="Helical" evidence="2">
    <location>
        <begin position="29"/>
        <end position="52"/>
    </location>
</feature>
<keyword evidence="2" id="KW-0472">Membrane</keyword>
<reference evidence="3 4" key="2">
    <citation type="submission" date="2017-10" db="EMBL/GenBank/DDBJ databases">
        <authorList>
            <person name="Banno H."/>
            <person name="Chua N.-H."/>
        </authorList>
    </citation>
    <scope>NUCLEOTIDE SEQUENCE [LARGE SCALE GENOMIC DNA]</scope>
    <source>
        <strain evidence="3 4">JK626</strain>
    </source>
</reference>
<dbReference type="Proteomes" id="UP000225889">
    <property type="component" value="Unassembled WGS sequence"/>
</dbReference>
<proteinExistence type="predicted"/>